<evidence type="ECO:0000313" key="1">
    <source>
        <dbReference type="EMBL" id="RSJ87080.1"/>
    </source>
</evidence>
<sequence length="31" mass="3626">MKYYEKLSSKEGSTDSQVIIIYSTKDKEILK</sequence>
<dbReference type="Proteomes" id="UP000277890">
    <property type="component" value="Unassembled WGS sequence"/>
</dbReference>
<gene>
    <name evidence="1" type="ORF">D8794_02370</name>
</gene>
<reference evidence="1 2" key="1">
    <citation type="submission" date="2018-11" db="EMBL/GenBank/DDBJ databases">
        <title>Species Designations Belie Phenotypic and Genotypic Heterogeneity in Oral Streptococci.</title>
        <authorList>
            <person name="Velsko I."/>
        </authorList>
    </citation>
    <scope>NUCLEOTIDE SEQUENCE [LARGE SCALE GENOMIC DNA]</scope>
    <source>
        <strain evidence="1 2">A54</strain>
    </source>
</reference>
<name>A0A428GV95_STRCR</name>
<protein>
    <submittedName>
        <fullName evidence="1">Uncharacterized protein</fullName>
    </submittedName>
</protein>
<dbReference type="AlphaFoldDB" id="A0A428GV95"/>
<proteinExistence type="predicted"/>
<accession>A0A428GV95</accession>
<organism evidence="1 2">
    <name type="scientific">Streptococcus cristatus</name>
    <dbReference type="NCBI Taxonomy" id="45634"/>
    <lineage>
        <taxon>Bacteria</taxon>
        <taxon>Bacillati</taxon>
        <taxon>Bacillota</taxon>
        <taxon>Bacilli</taxon>
        <taxon>Lactobacillales</taxon>
        <taxon>Streptococcaceae</taxon>
        <taxon>Streptococcus</taxon>
    </lineage>
</organism>
<dbReference type="EMBL" id="RJPQ01000002">
    <property type="protein sequence ID" value="RSJ87080.1"/>
    <property type="molecule type" value="Genomic_DNA"/>
</dbReference>
<evidence type="ECO:0000313" key="2">
    <source>
        <dbReference type="Proteomes" id="UP000277890"/>
    </source>
</evidence>
<comment type="caution">
    <text evidence="1">The sequence shown here is derived from an EMBL/GenBank/DDBJ whole genome shotgun (WGS) entry which is preliminary data.</text>
</comment>